<keyword evidence="3" id="KW-0653">Protein transport</keyword>
<dbReference type="PROSITE" id="PS51072">
    <property type="entry name" value="MHD"/>
    <property type="match status" value="1"/>
</dbReference>
<dbReference type="InterPro" id="IPR011012">
    <property type="entry name" value="Longin-like_dom_sf"/>
</dbReference>
<keyword evidence="4" id="KW-0472">Membrane</keyword>
<dbReference type="GO" id="GO:0030131">
    <property type="term" value="C:clathrin adaptor complex"/>
    <property type="evidence" value="ECO:0007669"/>
    <property type="project" value="InterPro"/>
</dbReference>
<dbReference type="OrthoDB" id="870at2759"/>
<keyword evidence="2" id="KW-0813">Transport</keyword>
<dbReference type="GO" id="GO:0012505">
    <property type="term" value="C:endomembrane system"/>
    <property type="evidence" value="ECO:0007669"/>
    <property type="project" value="UniProtKB-SubCell"/>
</dbReference>
<dbReference type="Pfam" id="PF00928">
    <property type="entry name" value="Adap_comp_sub"/>
    <property type="match status" value="1"/>
</dbReference>
<dbReference type="PANTHER" id="PTHR10529">
    <property type="entry name" value="AP COMPLEX SUBUNIT MU"/>
    <property type="match status" value="1"/>
</dbReference>
<dbReference type="GO" id="GO:0016192">
    <property type="term" value="P:vesicle-mediated transport"/>
    <property type="evidence" value="ECO:0007669"/>
    <property type="project" value="InterPro"/>
</dbReference>
<evidence type="ECO:0000259" key="6">
    <source>
        <dbReference type="PROSITE" id="PS51072"/>
    </source>
</evidence>
<evidence type="ECO:0000256" key="5">
    <source>
        <dbReference type="SAM" id="MobiDB-lite"/>
    </source>
</evidence>
<gene>
    <name evidence="7" type="ORF">K461DRAFT_237114</name>
</gene>
<keyword evidence="8" id="KW-1185">Reference proteome</keyword>
<dbReference type="InterPro" id="IPR036168">
    <property type="entry name" value="AP2_Mu_C_sf"/>
</dbReference>
<protein>
    <recommendedName>
        <fullName evidence="6">MHD domain-containing protein</fullName>
    </recommendedName>
</protein>
<dbReference type="EMBL" id="ML996082">
    <property type="protein sequence ID" value="KAF2155825.1"/>
    <property type="molecule type" value="Genomic_DNA"/>
</dbReference>
<evidence type="ECO:0000256" key="1">
    <source>
        <dbReference type="ARBA" id="ARBA00004308"/>
    </source>
</evidence>
<evidence type="ECO:0000256" key="3">
    <source>
        <dbReference type="ARBA" id="ARBA00022927"/>
    </source>
</evidence>
<dbReference type="PRINTS" id="PR00314">
    <property type="entry name" value="CLATHRINADPT"/>
</dbReference>
<dbReference type="InterPro" id="IPR028565">
    <property type="entry name" value="MHD"/>
</dbReference>
<dbReference type="Proteomes" id="UP000799439">
    <property type="component" value="Unassembled WGS sequence"/>
</dbReference>
<proteinExistence type="predicted"/>
<dbReference type="PIRSF" id="PIRSF005992">
    <property type="entry name" value="Clathrin_mu"/>
    <property type="match status" value="1"/>
</dbReference>
<evidence type="ECO:0000313" key="8">
    <source>
        <dbReference type="Proteomes" id="UP000799439"/>
    </source>
</evidence>
<feature type="region of interest" description="Disordered" evidence="5">
    <location>
        <begin position="473"/>
        <end position="494"/>
    </location>
</feature>
<dbReference type="AlphaFoldDB" id="A0A9P4J826"/>
<evidence type="ECO:0000256" key="2">
    <source>
        <dbReference type="ARBA" id="ARBA00022448"/>
    </source>
</evidence>
<dbReference type="CDD" id="cd14837">
    <property type="entry name" value="AP3_Mu_N"/>
    <property type="match status" value="1"/>
</dbReference>
<dbReference type="GO" id="GO:0006886">
    <property type="term" value="P:intracellular protein transport"/>
    <property type="evidence" value="ECO:0007669"/>
    <property type="project" value="InterPro"/>
</dbReference>
<comment type="subcellular location">
    <subcellularLocation>
        <location evidence="1">Endomembrane system</location>
    </subcellularLocation>
</comment>
<reference evidence="7" key="1">
    <citation type="journal article" date="2020" name="Stud. Mycol.">
        <title>101 Dothideomycetes genomes: a test case for predicting lifestyles and emergence of pathogens.</title>
        <authorList>
            <person name="Haridas S."/>
            <person name="Albert R."/>
            <person name="Binder M."/>
            <person name="Bloem J."/>
            <person name="Labutti K."/>
            <person name="Salamov A."/>
            <person name="Andreopoulos B."/>
            <person name="Baker S."/>
            <person name="Barry K."/>
            <person name="Bills G."/>
            <person name="Bluhm B."/>
            <person name="Cannon C."/>
            <person name="Castanera R."/>
            <person name="Culley D."/>
            <person name="Daum C."/>
            <person name="Ezra D."/>
            <person name="Gonzalez J."/>
            <person name="Henrissat B."/>
            <person name="Kuo A."/>
            <person name="Liang C."/>
            <person name="Lipzen A."/>
            <person name="Lutzoni F."/>
            <person name="Magnuson J."/>
            <person name="Mondo S."/>
            <person name="Nolan M."/>
            <person name="Ohm R."/>
            <person name="Pangilinan J."/>
            <person name="Park H.-J."/>
            <person name="Ramirez L."/>
            <person name="Alfaro M."/>
            <person name="Sun H."/>
            <person name="Tritt A."/>
            <person name="Yoshinaga Y."/>
            <person name="Zwiers L.-H."/>
            <person name="Turgeon B."/>
            <person name="Goodwin S."/>
            <person name="Spatafora J."/>
            <person name="Crous P."/>
            <person name="Grigoriev I."/>
        </authorList>
    </citation>
    <scope>NUCLEOTIDE SEQUENCE</scope>
    <source>
        <strain evidence="7">CBS 260.36</strain>
    </source>
</reference>
<name>A0A9P4J826_9PEZI</name>
<evidence type="ECO:0000313" key="7">
    <source>
        <dbReference type="EMBL" id="KAF2155825.1"/>
    </source>
</evidence>
<feature type="region of interest" description="Disordered" evidence="5">
    <location>
        <begin position="348"/>
        <end position="367"/>
    </location>
</feature>
<evidence type="ECO:0000256" key="4">
    <source>
        <dbReference type="ARBA" id="ARBA00023136"/>
    </source>
</evidence>
<dbReference type="Gene3D" id="3.30.450.60">
    <property type="match status" value="1"/>
</dbReference>
<dbReference type="Gene3D" id="2.60.40.1170">
    <property type="entry name" value="Mu homology domain, subdomain B"/>
    <property type="match status" value="1"/>
</dbReference>
<sequence length="561" mass="58809">MSGIEALHIFDEHNNVLLSHIFTSRPPPASQLISSYLSHPAPRPSLIHLPNLNPPTLLHSLQTDSLLLLSPTSIDVPPLLVLEFLHRVSDALSEFLGSPLLASRIEANYDIAAQVLSELCDAGLVAGTEANALRDVVETPSSLSRFLGNVGLTGQSPTLAVGGGSGMPGMGSSSSSSTISQSQTSIPWRRANVRHTSNELYVDLVETVSATFAPSGRALSAFANGTIAFTSKVSGVPDLLLTLTTTSLGSSAGRGHRVRSIMERPVFHPCVRLARWTQHGELSFVPPDGRFVLAGYEADLLPAASESILGPDAHRLNLPVAARMTTGLGPTGNEFEVRLELAPKFAGAGSAGGSRGTSPHPAGPRVGPRGVAAVVTSGLTSETKAPALEDLRAFIPLPAATVRRVPDLRPSRGEAHFAPAEGGIVWTFSPKVVGQMTTATLRGSVVGHDAGAESESPLDAGGQYAYDAEAEGGYQRGRRKGDVTPSEAEGQGDARRKAVNAALMPRCVSISFAAKGWLASGLRVDSLTVDTKRSRGLGETVKPYKGVKYLTVSRGGVEVRC</sequence>
<dbReference type="SUPFAM" id="SSF49447">
    <property type="entry name" value="Second domain of Mu2 adaptin subunit (ap50) of ap2 adaptor"/>
    <property type="match status" value="1"/>
</dbReference>
<dbReference type="InterPro" id="IPR050431">
    <property type="entry name" value="Adaptor_comp_med_subunit"/>
</dbReference>
<organism evidence="7 8">
    <name type="scientific">Myriangium duriaei CBS 260.36</name>
    <dbReference type="NCBI Taxonomy" id="1168546"/>
    <lineage>
        <taxon>Eukaryota</taxon>
        <taxon>Fungi</taxon>
        <taxon>Dikarya</taxon>
        <taxon>Ascomycota</taxon>
        <taxon>Pezizomycotina</taxon>
        <taxon>Dothideomycetes</taxon>
        <taxon>Dothideomycetidae</taxon>
        <taxon>Myriangiales</taxon>
        <taxon>Myriangiaceae</taxon>
        <taxon>Myriangium</taxon>
    </lineage>
</organism>
<comment type="caution">
    <text evidence="7">The sequence shown here is derived from an EMBL/GenBank/DDBJ whole genome shotgun (WGS) entry which is preliminary data.</text>
</comment>
<feature type="domain" description="MHD" evidence="6">
    <location>
        <begin position="197"/>
        <end position="560"/>
    </location>
</feature>
<dbReference type="SUPFAM" id="SSF64356">
    <property type="entry name" value="SNARE-like"/>
    <property type="match status" value="1"/>
</dbReference>
<accession>A0A9P4J826</accession>
<dbReference type="InterPro" id="IPR001392">
    <property type="entry name" value="Clathrin_mu"/>
</dbReference>
<feature type="non-terminal residue" evidence="7">
    <location>
        <position position="561"/>
    </location>
</feature>